<comment type="subcellular location">
    <subcellularLocation>
        <location evidence="2">Cytoplasm</location>
    </subcellularLocation>
</comment>
<evidence type="ECO:0000256" key="6">
    <source>
        <dbReference type="ARBA" id="ARBA00022490"/>
    </source>
</evidence>
<dbReference type="InterPro" id="IPR000274">
    <property type="entry name" value="Adenylate_cyclase_1"/>
</dbReference>
<comment type="caution">
    <text evidence="15">The sequence shown here is derived from an EMBL/GenBank/DDBJ whole genome shotgun (WGS) entry which is preliminary data.</text>
</comment>
<reference evidence="15" key="2">
    <citation type="submission" date="2020-09" db="EMBL/GenBank/DDBJ databases">
        <authorList>
            <person name="Sun Q."/>
            <person name="Ohkuma M."/>
        </authorList>
    </citation>
    <scope>NUCLEOTIDE SEQUENCE</scope>
    <source>
        <strain evidence="15">JCM 30804</strain>
    </source>
</reference>
<dbReference type="GO" id="GO:0006171">
    <property type="term" value="P:cAMP biosynthetic process"/>
    <property type="evidence" value="ECO:0007669"/>
    <property type="project" value="UniProtKB-KW"/>
</dbReference>
<evidence type="ECO:0000256" key="12">
    <source>
        <dbReference type="ARBA" id="ARBA00032637"/>
    </source>
</evidence>
<dbReference type="NCBIfam" id="NF006980">
    <property type="entry name" value="PRK09450.1-5"/>
    <property type="match status" value="1"/>
</dbReference>
<keyword evidence="16" id="KW-1185">Reference proteome</keyword>
<evidence type="ECO:0000256" key="4">
    <source>
        <dbReference type="ARBA" id="ARBA00012201"/>
    </source>
</evidence>
<evidence type="ECO:0000256" key="10">
    <source>
        <dbReference type="ARBA" id="ARBA00023239"/>
    </source>
</evidence>
<proteinExistence type="inferred from homology"/>
<dbReference type="GO" id="GO:0004016">
    <property type="term" value="F:adenylate cyclase activity"/>
    <property type="evidence" value="ECO:0007669"/>
    <property type="project" value="UniProtKB-EC"/>
</dbReference>
<name>A0A917JX37_9GAMM</name>
<dbReference type="PIRSF" id="PIRSF001444">
    <property type="entry name" value="Adenylate_cycl"/>
    <property type="match status" value="1"/>
</dbReference>
<evidence type="ECO:0000256" key="2">
    <source>
        <dbReference type="ARBA" id="ARBA00004496"/>
    </source>
</evidence>
<evidence type="ECO:0000256" key="13">
    <source>
        <dbReference type="RuleBase" id="RU004184"/>
    </source>
</evidence>
<dbReference type="Proteomes" id="UP000613743">
    <property type="component" value="Unassembled WGS sequence"/>
</dbReference>
<dbReference type="PROSITE" id="PS01092">
    <property type="entry name" value="ADENYLATE_CYCLASE_1_1"/>
    <property type="match status" value="1"/>
</dbReference>
<keyword evidence="10" id="KW-0456">Lyase</keyword>
<evidence type="ECO:0000256" key="5">
    <source>
        <dbReference type="ARBA" id="ARBA00021420"/>
    </source>
</evidence>
<dbReference type="InterPro" id="IPR024685">
    <property type="entry name" value="Adenylate_cyclase_1_N"/>
</dbReference>
<organism evidence="15 16">
    <name type="scientific">Shewanella gelidii</name>
    <dbReference type="NCBI Taxonomy" id="1642821"/>
    <lineage>
        <taxon>Bacteria</taxon>
        <taxon>Pseudomonadati</taxon>
        <taxon>Pseudomonadota</taxon>
        <taxon>Gammaproteobacteria</taxon>
        <taxon>Alteromonadales</taxon>
        <taxon>Shewanellaceae</taxon>
        <taxon>Shewanella</taxon>
    </lineage>
</organism>
<comment type="catalytic activity">
    <reaction evidence="1">
        <text>ATP = 3',5'-cyclic AMP + diphosphate</text>
        <dbReference type="Rhea" id="RHEA:15389"/>
        <dbReference type="ChEBI" id="CHEBI:30616"/>
        <dbReference type="ChEBI" id="CHEBI:33019"/>
        <dbReference type="ChEBI" id="CHEBI:58165"/>
        <dbReference type="EC" id="4.6.1.1"/>
    </reaction>
</comment>
<evidence type="ECO:0000259" key="14">
    <source>
        <dbReference type="Pfam" id="PF12633"/>
    </source>
</evidence>
<evidence type="ECO:0000256" key="11">
    <source>
        <dbReference type="ARBA" id="ARBA00032597"/>
    </source>
</evidence>
<evidence type="ECO:0000256" key="9">
    <source>
        <dbReference type="ARBA" id="ARBA00022998"/>
    </source>
</evidence>
<dbReference type="Pfam" id="PF01295">
    <property type="entry name" value="Adenylate_cycl"/>
    <property type="match status" value="1"/>
</dbReference>
<feature type="domain" description="Adenylate cyclase class-I N-terminal" evidence="14">
    <location>
        <begin position="10"/>
        <end position="203"/>
    </location>
</feature>
<dbReference type="Pfam" id="PF12633">
    <property type="entry name" value="Adenyl_cycl_N"/>
    <property type="match status" value="1"/>
</dbReference>
<evidence type="ECO:0000256" key="7">
    <source>
        <dbReference type="ARBA" id="ARBA00022741"/>
    </source>
</evidence>
<keyword evidence="7" id="KW-0547">Nucleotide-binding</keyword>
<dbReference type="GO" id="GO:0005737">
    <property type="term" value="C:cytoplasm"/>
    <property type="evidence" value="ECO:0007669"/>
    <property type="project" value="UniProtKB-SubCell"/>
</dbReference>
<evidence type="ECO:0000256" key="1">
    <source>
        <dbReference type="ARBA" id="ARBA00001593"/>
    </source>
</evidence>
<dbReference type="EMBL" id="BMPZ01000008">
    <property type="protein sequence ID" value="GGI88220.1"/>
    <property type="molecule type" value="Genomic_DNA"/>
</dbReference>
<reference evidence="15" key="1">
    <citation type="journal article" date="2014" name="Int. J. Syst. Evol. Microbiol.">
        <title>Complete genome sequence of Corynebacterium casei LMG S-19264T (=DSM 44701T), isolated from a smear-ripened cheese.</title>
        <authorList>
            <consortium name="US DOE Joint Genome Institute (JGI-PGF)"/>
            <person name="Walter F."/>
            <person name="Albersmeier A."/>
            <person name="Kalinowski J."/>
            <person name="Ruckert C."/>
        </authorList>
    </citation>
    <scope>NUCLEOTIDE SEQUENCE</scope>
    <source>
        <strain evidence="15">JCM 30804</strain>
    </source>
</reference>
<evidence type="ECO:0000313" key="15">
    <source>
        <dbReference type="EMBL" id="GGI88220.1"/>
    </source>
</evidence>
<sequence length="807" mass="93210">MIKPCQFIKVSQRLNQVRTARAQAGLTLEQRHLYNLIPFLFHIHDVHFPGYNGQLTARGIRQFALTEQIIAACEYFKLPLANVAESDQESFDGIYAMGSAGSFGQSHKSDIDVWLVHDTSLCCEDIFLLNQKAQKLTEWFAVFELEVNFYMIHPRQFIDGHPHRCEGKMEMAHEHSGSAQHWLLLEEFYRTHVKLAGKTLAWWPEVKSKCPFLNLGEVSQLPASEYFGASLWQLYKGLETPHKALLKVLLLEAYASEYPNTQLLCETVWNKTLSEDFSATNDAYYLLFEKIEHYLIGKGDSRRLELVRRCFYLKCGIKLSDETQPKDWRYGQMTKLVSQWEWPDSLIETLDNCENWHSGNLQWFNGQLNELMLASYQTLLQFASKQGLREGLRVDELGLLTRKLHTYFSDDKDQIQQLNRLWSHSIAEENLTIVHSRTNQEFYLYRQRPERQYFMGESAIYVAKSPIATIMWACLNGVATPETQWHEYGQPQGKSNRLNEAAKSLLDYIDTDKAKVSKRDLCQPWHIRKLIMLVNLEQDPTQTWRGQEFLIDRMNSNVLSLGRKQQNLLGSVDAICLNSWGEWHCHHFEGEEALLKAAAFITPGLRRSSEDTTLIEVISCSEKLKYQLENVVSKFFRKVSRLCHKTNPASTLVQPLQLGEKKFGIFFNNSGLAYEDMASSQVQEPSLSQQCPPISEQVLSTEYQDQDIPLVIQDFAASGAIQYFLHPQGNRMEVFVLNEDNELNFYTQEDINIEALVTKVSHHYAFDQPEQLNGKFNLPQFFKLLTVEGKIKAVPFGIELDELEIEF</sequence>
<dbReference type="EC" id="4.6.1.1" evidence="4"/>
<keyword evidence="6" id="KW-0963">Cytoplasm</keyword>
<accession>A0A917JX37</accession>
<dbReference type="GO" id="GO:0005524">
    <property type="term" value="F:ATP binding"/>
    <property type="evidence" value="ECO:0007669"/>
    <property type="project" value="UniProtKB-KW"/>
</dbReference>
<protein>
    <recommendedName>
        <fullName evidence="5">Adenylate cyclase</fullName>
        <ecNumber evidence="4">4.6.1.1</ecNumber>
    </recommendedName>
    <alternativeName>
        <fullName evidence="11">ATP pyrophosphate-lyase</fullName>
    </alternativeName>
    <alternativeName>
        <fullName evidence="12">Adenylyl cyclase</fullName>
    </alternativeName>
</protein>
<evidence type="ECO:0000313" key="16">
    <source>
        <dbReference type="Proteomes" id="UP000613743"/>
    </source>
</evidence>
<evidence type="ECO:0000256" key="8">
    <source>
        <dbReference type="ARBA" id="ARBA00022840"/>
    </source>
</evidence>
<dbReference type="PANTHER" id="PTHR38760:SF1">
    <property type="entry name" value="ADENYLATE CYCLASE"/>
    <property type="match status" value="1"/>
</dbReference>
<gene>
    <name evidence="15" type="primary">cyaA</name>
    <name evidence="15" type="ORF">GCM10009332_27030</name>
</gene>
<keyword evidence="8" id="KW-0067">ATP-binding</keyword>
<dbReference type="RefSeq" id="WP_188921797.1">
    <property type="nucleotide sequence ID" value="NZ_BMPZ01000008.1"/>
</dbReference>
<comment type="similarity">
    <text evidence="3 13">Belongs to the adenylyl cyclase class-1 family.</text>
</comment>
<dbReference type="InterPro" id="IPR024686">
    <property type="entry name" value="Adenylate_cyclase_1_CS"/>
</dbReference>
<keyword evidence="9" id="KW-0115">cAMP biosynthesis</keyword>
<evidence type="ECO:0000256" key="3">
    <source>
        <dbReference type="ARBA" id="ARBA00007901"/>
    </source>
</evidence>
<dbReference type="PANTHER" id="PTHR38760">
    <property type="entry name" value="ADENYLATE CYCLASE"/>
    <property type="match status" value="1"/>
</dbReference>
<dbReference type="AlphaFoldDB" id="A0A917JX37"/>